<dbReference type="RefSeq" id="WP_147845538.1">
    <property type="nucleotide sequence ID" value="NZ_DATAJT010000333.1"/>
</dbReference>
<proteinExistence type="predicted"/>
<sequence length="73" mass="7750">MRPLLILGIVLVVAGIIALVVPYIVFTDTRQVIDLGPLSVEAKEQRVIPIPAIAGIASVVAGLACLFMARRRA</sequence>
<reference evidence="2 3" key="1">
    <citation type="submission" date="2019-06" db="EMBL/GenBank/DDBJ databases">
        <title>New taxonomy in bacterial strain CC-CFT640, isolated from vineyard.</title>
        <authorList>
            <person name="Lin S.-Y."/>
            <person name="Tsai C.-F."/>
            <person name="Young C.-C."/>
        </authorList>
    </citation>
    <scope>NUCLEOTIDE SEQUENCE [LARGE SCALE GENOMIC DNA]</scope>
    <source>
        <strain evidence="2 3">CC-CFT640</strain>
    </source>
</reference>
<protein>
    <submittedName>
        <fullName evidence="2">DUF3185 domain-containing protein</fullName>
    </submittedName>
</protein>
<evidence type="ECO:0000313" key="2">
    <source>
        <dbReference type="EMBL" id="TXL81630.1"/>
    </source>
</evidence>
<keyword evidence="3" id="KW-1185">Reference proteome</keyword>
<feature type="transmembrane region" description="Helical" evidence="1">
    <location>
        <begin position="46"/>
        <end position="69"/>
    </location>
</feature>
<evidence type="ECO:0000313" key="3">
    <source>
        <dbReference type="Proteomes" id="UP000321638"/>
    </source>
</evidence>
<keyword evidence="1" id="KW-0812">Transmembrane</keyword>
<feature type="transmembrane region" description="Helical" evidence="1">
    <location>
        <begin position="5"/>
        <end position="26"/>
    </location>
</feature>
<keyword evidence="1" id="KW-1133">Transmembrane helix</keyword>
<evidence type="ECO:0000256" key="1">
    <source>
        <dbReference type="SAM" id="Phobius"/>
    </source>
</evidence>
<organism evidence="2 3">
    <name type="scientific">Vineibacter terrae</name>
    <dbReference type="NCBI Taxonomy" id="2586908"/>
    <lineage>
        <taxon>Bacteria</taxon>
        <taxon>Pseudomonadati</taxon>
        <taxon>Pseudomonadota</taxon>
        <taxon>Alphaproteobacteria</taxon>
        <taxon>Hyphomicrobiales</taxon>
        <taxon>Vineibacter</taxon>
    </lineage>
</organism>
<gene>
    <name evidence="2" type="ORF">FHP25_03625</name>
</gene>
<keyword evidence="1" id="KW-0472">Membrane</keyword>
<dbReference type="EMBL" id="VDUZ01000003">
    <property type="protein sequence ID" value="TXL81630.1"/>
    <property type="molecule type" value="Genomic_DNA"/>
</dbReference>
<dbReference type="OrthoDB" id="7376591at2"/>
<dbReference type="AlphaFoldDB" id="A0A5C8PUV5"/>
<name>A0A5C8PUV5_9HYPH</name>
<accession>A0A5C8PUV5</accession>
<dbReference type="Proteomes" id="UP000321638">
    <property type="component" value="Unassembled WGS sequence"/>
</dbReference>
<comment type="caution">
    <text evidence="2">The sequence shown here is derived from an EMBL/GenBank/DDBJ whole genome shotgun (WGS) entry which is preliminary data.</text>
</comment>